<feature type="compositionally biased region" description="Polar residues" evidence="1">
    <location>
        <begin position="1"/>
        <end position="23"/>
    </location>
</feature>
<accession>A0ABR1JY88</accession>
<evidence type="ECO:0000313" key="3">
    <source>
        <dbReference type="EMBL" id="KAK7468698.1"/>
    </source>
</evidence>
<evidence type="ECO:0000256" key="1">
    <source>
        <dbReference type="SAM" id="MobiDB-lite"/>
    </source>
</evidence>
<dbReference type="EMBL" id="JBANRG010000017">
    <property type="protein sequence ID" value="KAK7458665.1"/>
    <property type="molecule type" value="Genomic_DNA"/>
</dbReference>
<reference evidence="3 4" key="1">
    <citation type="submission" date="2024-01" db="EMBL/GenBank/DDBJ databases">
        <title>A draft genome for the cacao thread blight pathogen Marasmiellus scandens.</title>
        <authorList>
            <person name="Baruah I.K."/>
            <person name="Leung J."/>
            <person name="Bukari Y."/>
            <person name="Amoako-Attah I."/>
            <person name="Meinhardt L.W."/>
            <person name="Bailey B.A."/>
            <person name="Cohen S.P."/>
        </authorList>
    </citation>
    <scope>NUCLEOTIDE SEQUENCE [LARGE SCALE GENOMIC DNA]</scope>
    <source>
        <strain evidence="3 4">GH-19</strain>
    </source>
</reference>
<feature type="compositionally biased region" description="Basic residues" evidence="1">
    <location>
        <begin position="24"/>
        <end position="33"/>
    </location>
</feature>
<organism evidence="3 4">
    <name type="scientific">Marasmiellus scandens</name>
    <dbReference type="NCBI Taxonomy" id="2682957"/>
    <lineage>
        <taxon>Eukaryota</taxon>
        <taxon>Fungi</taxon>
        <taxon>Dikarya</taxon>
        <taxon>Basidiomycota</taxon>
        <taxon>Agaricomycotina</taxon>
        <taxon>Agaricomycetes</taxon>
        <taxon>Agaricomycetidae</taxon>
        <taxon>Agaricales</taxon>
        <taxon>Marasmiineae</taxon>
        <taxon>Omphalotaceae</taxon>
        <taxon>Marasmiellus</taxon>
    </lineage>
</organism>
<dbReference type="EMBL" id="JBANRG010000003">
    <property type="protein sequence ID" value="KAK7468698.1"/>
    <property type="molecule type" value="Genomic_DNA"/>
</dbReference>
<comment type="caution">
    <text evidence="3">The sequence shown here is derived from an EMBL/GenBank/DDBJ whole genome shotgun (WGS) entry which is preliminary data.</text>
</comment>
<sequence>MSINTHSTHSSSDPPEYATSQHSRPPHYTRHTRPQTPLVYTFTPWSPESSSMHLIPPEDAPGPTYKISVALNLDPFLPASYITNLDMLTDVEGEDIFVGQFELSLNQARGIVTMGNITARLSNCLHSIDQSQRHWVWRLGNVALRWDCRTTLDDGSPMCICYGSDRAAIQVASFIPPPPLACPPLPAASFTVFPDGHEFFEHILLSVLVIQRKLTLRL</sequence>
<protein>
    <submittedName>
        <fullName evidence="3">Uncharacterized protein</fullName>
    </submittedName>
</protein>
<dbReference type="Proteomes" id="UP001498398">
    <property type="component" value="Unassembled WGS sequence"/>
</dbReference>
<keyword evidence="4" id="KW-1185">Reference proteome</keyword>
<proteinExistence type="predicted"/>
<gene>
    <name evidence="3" type="ORF">VKT23_003201</name>
    <name evidence="2" type="ORF">VKT23_009665</name>
</gene>
<feature type="region of interest" description="Disordered" evidence="1">
    <location>
        <begin position="1"/>
        <end position="33"/>
    </location>
</feature>
<evidence type="ECO:0000313" key="4">
    <source>
        <dbReference type="Proteomes" id="UP001498398"/>
    </source>
</evidence>
<name>A0ABR1JY88_9AGAR</name>
<evidence type="ECO:0000313" key="2">
    <source>
        <dbReference type="EMBL" id="KAK7458665.1"/>
    </source>
</evidence>